<keyword evidence="3" id="KW-1185">Reference proteome</keyword>
<name>A0A2G8KS16_STIJA</name>
<evidence type="ECO:0008006" key="4">
    <source>
        <dbReference type="Google" id="ProtNLM"/>
    </source>
</evidence>
<accession>A0A2G8KS16</accession>
<keyword evidence="1" id="KW-0812">Transmembrane</keyword>
<evidence type="ECO:0000313" key="3">
    <source>
        <dbReference type="Proteomes" id="UP000230750"/>
    </source>
</evidence>
<feature type="transmembrane region" description="Helical" evidence="1">
    <location>
        <begin position="30"/>
        <end position="49"/>
    </location>
</feature>
<evidence type="ECO:0000313" key="2">
    <source>
        <dbReference type="EMBL" id="PIK50730.1"/>
    </source>
</evidence>
<dbReference type="AlphaFoldDB" id="A0A2G8KS16"/>
<proteinExistence type="predicted"/>
<feature type="transmembrane region" description="Helical" evidence="1">
    <location>
        <begin position="174"/>
        <end position="190"/>
    </location>
</feature>
<comment type="caution">
    <text evidence="2">The sequence shown here is derived from an EMBL/GenBank/DDBJ whole genome shotgun (WGS) entry which is preliminary data.</text>
</comment>
<reference evidence="2 3" key="1">
    <citation type="journal article" date="2017" name="PLoS Biol.">
        <title>The sea cucumber genome provides insights into morphological evolution and visceral regeneration.</title>
        <authorList>
            <person name="Zhang X."/>
            <person name="Sun L."/>
            <person name="Yuan J."/>
            <person name="Sun Y."/>
            <person name="Gao Y."/>
            <person name="Zhang L."/>
            <person name="Li S."/>
            <person name="Dai H."/>
            <person name="Hamel J.F."/>
            <person name="Liu C."/>
            <person name="Yu Y."/>
            <person name="Liu S."/>
            <person name="Lin W."/>
            <person name="Guo K."/>
            <person name="Jin S."/>
            <person name="Xu P."/>
            <person name="Storey K.B."/>
            <person name="Huan P."/>
            <person name="Zhang T."/>
            <person name="Zhou Y."/>
            <person name="Zhang J."/>
            <person name="Lin C."/>
            <person name="Li X."/>
            <person name="Xing L."/>
            <person name="Huo D."/>
            <person name="Sun M."/>
            <person name="Wang L."/>
            <person name="Mercier A."/>
            <person name="Li F."/>
            <person name="Yang H."/>
            <person name="Xiang J."/>
        </authorList>
    </citation>
    <scope>NUCLEOTIDE SEQUENCE [LARGE SCALE GENOMIC DNA]</scope>
    <source>
        <strain evidence="2">Shaxun</strain>
        <tissue evidence="2">Muscle</tissue>
    </source>
</reference>
<keyword evidence="1" id="KW-1133">Transmembrane helix</keyword>
<feature type="transmembrane region" description="Helical" evidence="1">
    <location>
        <begin position="91"/>
        <end position="109"/>
    </location>
</feature>
<dbReference type="Proteomes" id="UP000230750">
    <property type="component" value="Unassembled WGS sequence"/>
</dbReference>
<dbReference type="OrthoDB" id="6019940at2759"/>
<gene>
    <name evidence="2" type="ORF">BSL78_12368</name>
</gene>
<feature type="transmembrane region" description="Helical" evidence="1">
    <location>
        <begin position="7"/>
        <end position="24"/>
    </location>
</feature>
<feature type="transmembrane region" description="Helical" evidence="1">
    <location>
        <begin position="61"/>
        <end position="79"/>
    </location>
</feature>
<evidence type="ECO:0000256" key="1">
    <source>
        <dbReference type="SAM" id="Phobius"/>
    </source>
</evidence>
<protein>
    <recommendedName>
        <fullName evidence="4">Transmembrane protein</fullName>
    </recommendedName>
</protein>
<organism evidence="2 3">
    <name type="scientific">Stichopus japonicus</name>
    <name type="common">Sea cucumber</name>
    <dbReference type="NCBI Taxonomy" id="307972"/>
    <lineage>
        <taxon>Eukaryota</taxon>
        <taxon>Metazoa</taxon>
        <taxon>Echinodermata</taxon>
        <taxon>Eleutherozoa</taxon>
        <taxon>Echinozoa</taxon>
        <taxon>Holothuroidea</taxon>
        <taxon>Aspidochirotacea</taxon>
        <taxon>Aspidochirotida</taxon>
        <taxon>Stichopodidae</taxon>
        <taxon>Apostichopus</taxon>
    </lineage>
</organism>
<keyword evidence="1" id="KW-0472">Membrane</keyword>
<dbReference type="EMBL" id="MRZV01000406">
    <property type="protein sequence ID" value="PIK50730.1"/>
    <property type="molecule type" value="Genomic_DNA"/>
</dbReference>
<sequence length="202" mass="22074">MQMSTAVSDFILAFVSYAVTVSLFRTPRVAAAFGFLLTAVAASLGSLKFGLERPSVTIIRFHSHASWLAAVVGTSLFTADYHLGNRYQSGYFSTLSILLLCAIPVVTIAKVSNFWSSQVDAYITDAMGFVSILSLLLSSVMYPNSSCLVGSLMYVLAGVVGTQGNLYNVKRVDWFHYFLAFGNVAFFLAFKHKPNPVYFKLG</sequence>